<evidence type="ECO:0000313" key="13">
    <source>
        <dbReference type="Proteomes" id="UP000182836"/>
    </source>
</evidence>
<keyword evidence="7 8" id="KW-0472">Membrane</keyword>
<feature type="domain" description="ABC transmembrane type-1" evidence="9">
    <location>
        <begin position="57"/>
        <end position="261"/>
    </location>
</feature>
<feature type="transmembrane region" description="Helical" evidence="8">
    <location>
        <begin position="194"/>
        <end position="220"/>
    </location>
</feature>
<reference evidence="11 13" key="2">
    <citation type="submission" date="2016-10" db="EMBL/GenBank/DDBJ databases">
        <authorList>
            <person name="de Groot N.N."/>
        </authorList>
    </citation>
    <scope>NUCLEOTIDE SEQUENCE [LARGE SCALE GENOMIC DNA]</scope>
    <source>
        <strain evidence="11 13">DSM 2895</strain>
    </source>
</reference>
<feature type="transmembrane region" description="Helical" evidence="8">
    <location>
        <begin position="7"/>
        <end position="30"/>
    </location>
</feature>
<evidence type="ECO:0000256" key="8">
    <source>
        <dbReference type="RuleBase" id="RU363032"/>
    </source>
</evidence>
<keyword evidence="6 8" id="KW-1133">Transmembrane helix</keyword>
<dbReference type="SUPFAM" id="SSF161098">
    <property type="entry name" value="MetI-like"/>
    <property type="match status" value="1"/>
</dbReference>
<evidence type="ECO:0000313" key="10">
    <source>
        <dbReference type="EMBL" id="KON90878.1"/>
    </source>
</evidence>
<dbReference type="GO" id="GO:0005886">
    <property type="term" value="C:plasma membrane"/>
    <property type="evidence" value="ECO:0007669"/>
    <property type="project" value="UniProtKB-SubCell"/>
</dbReference>
<evidence type="ECO:0000313" key="11">
    <source>
        <dbReference type="EMBL" id="SDJ22445.1"/>
    </source>
</evidence>
<dbReference type="Proteomes" id="UP000037269">
    <property type="component" value="Unassembled WGS sequence"/>
</dbReference>
<dbReference type="GeneID" id="42308993"/>
<dbReference type="Pfam" id="PF00528">
    <property type="entry name" value="BPD_transp_1"/>
    <property type="match status" value="1"/>
</dbReference>
<evidence type="ECO:0000256" key="7">
    <source>
        <dbReference type="ARBA" id="ARBA00023136"/>
    </source>
</evidence>
<evidence type="ECO:0000256" key="1">
    <source>
        <dbReference type="ARBA" id="ARBA00004651"/>
    </source>
</evidence>
<accession>A0A0D1Y2G3</accession>
<dbReference type="PANTHER" id="PTHR42929">
    <property type="entry name" value="INNER MEMBRANE ABC TRANSPORTER PERMEASE PROTEIN YDCU-RELATED-RELATED"/>
    <property type="match status" value="1"/>
</dbReference>
<name>A0A0D1Y2G3_ANEMI</name>
<comment type="subcellular location">
    <subcellularLocation>
        <location evidence="1 8">Cell membrane</location>
        <topology evidence="1 8">Multi-pass membrane protein</topology>
    </subcellularLocation>
</comment>
<dbReference type="PANTHER" id="PTHR42929:SF1">
    <property type="entry name" value="INNER MEMBRANE ABC TRANSPORTER PERMEASE PROTEIN YDCU-RELATED"/>
    <property type="match status" value="1"/>
</dbReference>
<evidence type="ECO:0000256" key="3">
    <source>
        <dbReference type="ARBA" id="ARBA00022448"/>
    </source>
</evidence>
<evidence type="ECO:0000256" key="2">
    <source>
        <dbReference type="ARBA" id="ARBA00007069"/>
    </source>
</evidence>
<protein>
    <submittedName>
        <fullName evidence="10">ABC transporter permease</fullName>
    </submittedName>
    <submittedName>
        <fullName evidence="11">Putative spermidine/putrescine transport system permease protein</fullName>
    </submittedName>
</protein>
<proteinExistence type="inferred from homology"/>
<evidence type="ECO:0000313" key="12">
    <source>
        <dbReference type="Proteomes" id="UP000037269"/>
    </source>
</evidence>
<dbReference type="PATRIC" id="fig|47500.8.peg.2180"/>
<keyword evidence="3 8" id="KW-0813">Transport</keyword>
<keyword evidence="12" id="KW-1185">Reference proteome</keyword>
<keyword evidence="5 8" id="KW-0812">Transmembrane</keyword>
<reference evidence="10 12" key="1">
    <citation type="submission" date="2015-07" db="EMBL/GenBank/DDBJ databases">
        <title>Fjat-14205 dsm 2895.</title>
        <authorList>
            <person name="Liu B."/>
            <person name="Wang J."/>
            <person name="Zhu Y."/>
            <person name="Liu G."/>
            <person name="Chen Q."/>
            <person name="Chen Z."/>
            <person name="Lan J."/>
            <person name="Che J."/>
            <person name="Ge C."/>
            <person name="Shi H."/>
            <person name="Pan Z."/>
            <person name="Liu X."/>
        </authorList>
    </citation>
    <scope>NUCLEOTIDE SEQUENCE [LARGE SCALE GENOMIC DNA]</scope>
    <source>
        <strain evidence="10 12">DSM 2895</strain>
    </source>
</reference>
<dbReference type="InterPro" id="IPR035906">
    <property type="entry name" value="MetI-like_sf"/>
</dbReference>
<dbReference type="OrthoDB" id="8404154at2"/>
<feature type="transmembrane region" description="Helical" evidence="8">
    <location>
        <begin position="61"/>
        <end position="82"/>
    </location>
</feature>
<dbReference type="EMBL" id="FNED01000014">
    <property type="protein sequence ID" value="SDJ22445.1"/>
    <property type="molecule type" value="Genomic_DNA"/>
</dbReference>
<comment type="similarity">
    <text evidence="2">Belongs to the binding-protein-dependent transport system permease family. CysTW subfamily.</text>
</comment>
<feature type="transmembrane region" description="Helical" evidence="8">
    <location>
        <begin position="94"/>
        <end position="122"/>
    </location>
</feature>
<feature type="transmembrane region" description="Helical" evidence="8">
    <location>
        <begin position="134"/>
        <end position="151"/>
    </location>
</feature>
<sequence length="271" mass="30111">MAKKGQNLFVIPIVIVFGFFFVYPLIVLLITSLRNEGGLSFHNYTQIIMNPYYFRALMNSLYLALAVTLVALLLAGVLAFFLARNDFPGKALYFTLLTFPISFPGVVVGFMIIILFGATGIMPMLAEILTGKKTMVFAYTITGIFLAYLYFEIPRIVMTLYGAIKDFDQTLEEAARTMGATPWQAIRYVVLPTVFPIFISAGALAFSTSMSAFGTAFTLANQFEILPILMYNEFTLNFNIEVASAIAIVIGMICVLMNMGYRLLLEKEGGR</sequence>
<dbReference type="EMBL" id="LGUG01000009">
    <property type="protein sequence ID" value="KON90878.1"/>
    <property type="molecule type" value="Genomic_DNA"/>
</dbReference>
<dbReference type="STRING" id="47500.AF333_28090"/>
<dbReference type="GO" id="GO:0055085">
    <property type="term" value="P:transmembrane transport"/>
    <property type="evidence" value="ECO:0007669"/>
    <property type="project" value="InterPro"/>
</dbReference>
<dbReference type="CDD" id="cd06261">
    <property type="entry name" value="TM_PBP2"/>
    <property type="match status" value="1"/>
</dbReference>
<gene>
    <name evidence="10" type="ORF">AF333_28090</name>
    <name evidence="11" type="ORF">SAMN04487909_1146</name>
</gene>
<feature type="transmembrane region" description="Helical" evidence="8">
    <location>
        <begin position="240"/>
        <end position="261"/>
    </location>
</feature>
<evidence type="ECO:0000256" key="5">
    <source>
        <dbReference type="ARBA" id="ARBA00022692"/>
    </source>
</evidence>
<dbReference type="RefSeq" id="WP_043064408.1">
    <property type="nucleotide sequence ID" value="NZ_BJOA01000062.1"/>
</dbReference>
<dbReference type="Gene3D" id="1.10.3720.10">
    <property type="entry name" value="MetI-like"/>
    <property type="match status" value="1"/>
</dbReference>
<keyword evidence="4" id="KW-1003">Cell membrane</keyword>
<dbReference type="AlphaFoldDB" id="A0A0D1Y2G3"/>
<organism evidence="10 12">
    <name type="scientific">Aneurinibacillus migulanus</name>
    <name type="common">Bacillus migulanus</name>
    <dbReference type="NCBI Taxonomy" id="47500"/>
    <lineage>
        <taxon>Bacteria</taxon>
        <taxon>Bacillati</taxon>
        <taxon>Bacillota</taxon>
        <taxon>Bacilli</taxon>
        <taxon>Bacillales</taxon>
        <taxon>Paenibacillaceae</taxon>
        <taxon>Aneurinibacillus group</taxon>
        <taxon>Aneurinibacillus</taxon>
    </lineage>
</organism>
<evidence type="ECO:0000259" key="9">
    <source>
        <dbReference type="PROSITE" id="PS50928"/>
    </source>
</evidence>
<dbReference type="PROSITE" id="PS50928">
    <property type="entry name" value="ABC_TM1"/>
    <property type="match status" value="1"/>
</dbReference>
<evidence type="ECO:0000256" key="4">
    <source>
        <dbReference type="ARBA" id="ARBA00022475"/>
    </source>
</evidence>
<dbReference type="InterPro" id="IPR000515">
    <property type="entry name" value="MetI-like"/>
</dbReference>
<evidence type="ECO:0000256" key="6">
    <source>
        <dbReference type="ARBA" id="ARBA00022989"/>
    </source>
</evidence>
<dbReference type="Proteomes" id="UP000182836">
    <property type="component" value="Unassembled WGS sequence"/>
</dbReference>